<protein>
    <submittedName>
        <fullName evidence="2">Glycosyltransferase family 2 protein</fullName>
    </submittedName>
</protein>
<dbReference type="SUPFAM" id="SSF53448">
    <property type="entry name" value="Nucleotide-diphospho-sugar transferases"/>
    <property type="match status" value="1"/>
</dbReference>
<proteinExistence type="predicted"/>
<comment type="caution">
    <text evidence="2">The sequence shown here is derived from an EMBL/GenBank/DDBJ whole genome shotgun (WGS) entry which is preliminary data.</text>
</comment>
<evidence type="ECO:0000313" key="2">
    <source>
        <dbReference type="EMBL" id="MQN32579.1"/>
    </source>
</evidence>
<dbReference type="AlphaFoldDB" id="A0AAW9TEE6"/>
<evidence type="ECO:0000259" key="1">
    <source>
        <dbReference type="Pfam" id="PF00535"/>
    </source>
</evidence>
<sequence length="316" mass="36302">MSCKSVLKFGNDALLNNVKITVLMPIFNHNKFLLESITSALCQDCTVSYAILIVDNDANDEYHNLDIIKKLESDKIVYYRNTENLGMVGNWNQCLLLSKSKYGVFLHDDDRLKTNSLKYLSSLSEKYSDFAIIGNTDFIDNKSEIIKKCGSKLSPYTITPSDMVINNACSNGVGSLFRLDYLRQLGGFVEDDYPCLDYALFARYVVAYGAVRTRVSTADIRLAENATLSCYPEMADSNRKVRYSLINSIKLPHWFLKFFIGLSYIQEQEYLYATYSELPCPCKNTKAKRMMYRCCLKVLRLYKRFQLLSYAKKNRS</sequence>
<organism evidence="2 3">
    <name type="scientific">Segatella copri</name>
    <dbReference type="NCBI Taxonomy" id="165179"/>
    <lineage>
        <taxon>Bacteria</taxon>
        <taxon>Pseudomonadati</taxon>
        <taxon>Bacteroidota</taxon>
        <taxon>Bacteroidia</taxon>
        <taxon>Bacteroidales</taxon>
        <taxon>Prevotellaceae</taxon>
        <taxon>Segatella</taxon>
    </lineage>
</organism>
<name>A0AAW9TEE6_9BACT</name>
<reference evidence="3" key="1">
    <citation type="submission" date="2019-09" db="EMBL/GenBank/DDBJ databases">
        <title>Distinct polysaccharide growth profiles of human intestinal Prevotella copri isolates.</title>
        <authorList>
            <person name="Fehlner-Peach H."/>
            <person name="Magnabosco C."/>
            <person name="Raghavan V."/>
            <person name="Scher J.U."/>
            <person name="Tett A."/>
            <person name="Cox L.M."/>
            <person name="Gottsegen C."/>
            <person name="Watters A."/>
            <person name="Wiltshire- Gordon J.D."/>
            <person name="Segata N."/>
            <person name="Bonneau R."/>
            <person name="Littman D.R."/>
        </authorList>
    </citation>
    <scope>NUCLEOTIDE SEQUENCE [LARGE SCALE GENOMIC DNA]</scope>
    <source>
        <strain evidence="3">iAP146</strain>
    </source>
</reference>
<dbReference type="PANTHER" id="PTHR22916:SF3">
    <property type="entry name" value="UDP-GLCNAC:BETAGAL BETA-1,3-N-ACETYLGLUCOSAMINYLTRANSFERASE-LIKE PROTEIN 1"/>
    <property type="match status" value="1"/>
</dbReference>
<dbReference type="Proteomes" id="UP000420707">
    <property type="component" value="Unassembled WGS sequence"/>
</dbReference>
<dbReference type="InterPro" id="IPR001173">
    <property type="entry name" value="Glyco_trans_2-like"/>
</dbReference>
<dbReference type="Gene3D" id="3.90.550.10">
    <property type="entry name" value="Spore Coat Polysaccharide Biosynthesis Protein SpsA, Chain A"/>
    <property type="match status" value="1"/>
</dbReference>
<accession>A0AAW9TEE6</accession>
<feature type="domain" description="Glycosyltransferase 2-like" evidence="1">
    <location>
        <begin position="21"/>
        <end position="177"/>
    </location>
</feature>
<evidence type="ECO:0000313" key="3">
    <source>
        <dbReference type="Proteomes" id="UP000420707"/>
    </source>
</evidence>
<dbReference type="InterPro" id="IPR029044">
    <property type="entry name" value="Nucleotide-diphossugar_trans"/>
</dbReference>
<dbReference type="Pfam" id="PF00535">
    <property type="entry name" value="Glycos_transf_2"/>
    <property type="match status" value="1"/>
</dbReference>
<gene>
    <name evidence="2" type="ORF">F7D90_11605</name>
</gene>
<dbReference type="EMBL" id="VZCR01000076">
    <property type="protein sequence ID" value="MQN32579.1"/>
    <property type="molecule type" value="Genomic_DNA"/>
</dbReference>
<dbReference type="GO" id="GO:0016758">
    <property type="term" value="F:hexosyltransferase activity"/>
    <property type="evidence" value="ECO:0007669"/>
    <property type="project" value="UniProtKB-ARBA"/>
</dbReference>
<dbReference type="PANTHER" id="PTHR22916">
    <property type="entry name" value="GLYCOSYLTRANSFERASE"/>
    <property type="match status" value="1"/>
</dbReference>